<dbReference type="AlphaFoldDB" id="A0AA36GPA8"/>
<sequence>MALFTFGGEAVGSLHTYDFILPGHLARNCSGFLDTLKHNRNSEQSLMIRLPQAMFAGLEDVAFQLSVSHI</sequence>
<protein>
    <submittedName>
        <fullName evidence="1">Uncharacterized protein</fullName>
    </submittedName>
</protein>
<accession>A0AA36GPA8</accession>
<comment type="caution">
    <text evidence="1">The sequence shown here is derived from an EMBL/GenBank/DDBJ whole genome shotgun (WGS) entry which is preliminary data.</text>
</comment>
<name>A0AA36GPA8_CYLNA</name>
<organism evidence="1 2">
    <name type="scientific">Cylicocyclus nassatus</name>
    <name type="common">Nematode worm</name>
    <dbReference type="NCBI Taxonomy" id="53992"/>
    <lineage>
        <taxon>Eukaryota</taxon>
        <taxon>Metazoa</taxon>
        <taxon>Ecdysozoa</taxon>
        <taxon>Nematoda</taxon>
        <taxon>Chromadorea</taxon>
        <taxon>Rhabditida</taxon>
        <taxon>Rhabditina</taxon>
        <taxon>Rhabditomorpha</taxon>
        <taxon>Strongyloidea</taxon>
        <taxon>Strongylidae</taxon>
        <taxon>Cylicocyclus</taxon>
    </lineage>
</organism>
<dbReference type="EMBL" id="CATQJL010000112">
    <property type="protein sequence ID" value="CAJ0595664.1"/>
    <property type="molecule type" value="Genomic_DNA"/>
</dbReference>
<reference evidence="1" key="1">
    <citation type="submission" date="2023-07" db="EMBL/GenBank/DDBJ databases">
        <authorList>
            <consortium name="CYATHOMIX"/>
        </authorList>
    </citation>
    <scope>NUCLEOTIDE SEQUENCE</scope>
    <source>
        <strain evidence="1">N/A</strain>
    </source>
</reference>
<gene>
    <name evidence="1" type="ORF">CYNAS_LOCUS7647</name>
</gene>
<keyword evidence="2" id="KW-1185">Reference proteome</keyword>
<evidence type="ECO:0000313" key="2">
    <source>
        <dbReference type="Proteomes" id="UP001176961"/>
    </source>
</evidence>
<dbReference type="Proteomes" id="UP001176961">
    <property type="component" value="Unassembled WGS sequence"/>
</dbReference>
<proteinExistence type="predicted"/>
<evidence type="ECO:0000313" key="1">
    <source>
        <dbReference type="EMBL" id="CAJ0595664.1"/>
    </source>
</evidence>